<reference evidence="2" key="1">
    <citation type="submission" date="2016-04" db="EMBL/GenBank/DDBJ databases">
        <title>Fast-growing isolate from the root nodules of Vavilovia formosa.</title>
        <authorList>
            <person name="Kimeklis A."/>
            <person name="Safronova V."/>
            <person name="Belimov A."/>
            <person name="Andronov E."/>
        </authorList>
    </citation>
    <scope>NUCLEOTIDE SEQUENCE [LARGE SCALE GENOMIC DNA]</scope>
    <source>
        <strain evidence="2">Vaf-46</strain>
    </source>
</reference>
<organism evidence="2">
    <name type="scientific">Rhizobium leguminosarum</name>
    <dbReference type="NCBI Taxonomy" id="384"/>
    <lineage>
        <taxon>Bacteria</taxon>
        <taxon>Pseudomonadati</taxon>
        <taxon>Pseudomonadota</taxon>
        <taxon>Alphaproteobacteria</taxon>
        <taxon>Hyphomicrobiales</taxon>
        <taxon>Rhizobiaceae</taxon>
        <taxon>Rhizobium/Agrobacterium group</taxon>
        <taxon>Rhizobium</taxon>
    </lineage>
</organism>
<proteinExistence type="predicted"/>
<protein>
    <submittedName>
        <fullName evidence="2">Dehydrogenase</fullName>
    </submittedName>
</protein>
<dbReference type="AlphaFoldDB" id="A0A179BUN6"/>
<dbReference type="EMBL" id="LWBS01000121">
    <property type="protein sequence ID" value="OAP95085.1"/>
    <property type="molecule type" value="Genomic_DNA"/>
</dbReference>
<comment type="caution">
    <text evidence="2">The sequence shown here is derived from an EMBL/GenBank/DDBJ whole genome shotgun (WGS) entry which is preliminary data.</text>
</comment>
<accession>A0A179BUN6</accession>
<keyword evidence="1" id="KW-0732">Signal</keyword>
<name>A0A179BUN6_RHILE</name>
<gene>
    <name evidence="2" type="ORF">A4U53_17840</name>
</gene>
<sequence>MKPAKILMLAALLSVLPACSALTRSDRLVVAPPPPVLRKADGVLTTKCLGPVDLGDKPLTQAQLEHLWITDRERLLSCVRRHLALVGFYADRDAGLEGKP</sequence>
<feature type="chain" id="PRO_5008099654" evidence="1">
    <location>
        <begin position="21"/>
        <end position="100"/>
    </location>
</feature>
<evidence type="ECO:0000313" key="2">
    <source>
        <dbReference type="EMBL" id="OAP95085.1"/>
    </source>
</evidence>
<evidence type="ECO:0000256" key="1">
    <source>
        <dbReference type="SAM" id="SignalP"/>
    </source>
</evidence>
<feature type="signal peptide" evidence="1">
    <location>
        <begin position="1"/>
        <end position="20"/>
    </location>
</feature>